<dbReference type="EMBL" id="CP042469">
    <property type="protein sequence ID" value="QOX62386.1"/>
    <property type="molecule type" value="Genomic_DNA"/>
</dbReference>
<gene>
    <name evidence="1" type="ORF">FRZ06_02930</name>
</gene>
<proteinExistence type="predicted"/>
<sequence>MKKILAALLIFIFIISLGACNRSNEDNNTKIEEKNGNIEVAMGSGGDVLAWPLAYNIKEILGEHLFMADGIPETMAVYKNKYVTDGAGVPLAPLTENDMLELGNSVADRLGENIIEVENGHNNNYLRINCEGIEIYVSGNGNVSVEFNKSFKLPMEIDGCRESYITASNYVSEELKPLLELCGIENPTPLISHDYTFNGKRSYNCNLVDADDSFSSVGLYFENGFLYSITWDSYKWSSGEVVGKYPTISYNEAKELLLEGQYYSIVPLEEPINESDIVGAVIGYKTQCYDEVFMPFYAFYVDVTDRSEVAMPSETIELGLKNYATYIVPTIEAEYLKDFPEIVVHFN</sequence>
<reference evidence="1" key="1">
    <citation type="submission" date="2019-08" db="EMBL/GenBank/DDBJ databases">
        <title>Genome sequence of Clostridiales bacterium MT110.</title>
        <authorList>
            <person name="Cao J."/>
        </authorList>
    </citation>
    <scope>NUCLEOTIDE SEQUENCE</scope>
    <source>
        <strain evidence="1">MT110</strain>
    </source>
</reference>
<evidence type="ECO:0000313" key="2">
    <source>
        <dbReference type="Proteomes" id="UP000594014"/>
    </source>
</evidence>
<organism evidence="1 2">
    <name type="scientific">Anoxybacterium hadale</name>
    <dbReference type="NCBI Taxonomy" id="3408580"/>
    <lineage>
        <taxon>Bacteria</taxon>
        <taxon>Bacillati</taxon>
        <taxon>Bacillota</taxon>
        <taxon>Clostridia</taxon>
        <taxon>Peptostreptococcales</taxon>
        <taxon>Anaerovoracaceae</taxon>
        <taxon>Anoxybacterium</taxon>
    </lineage>
</organism>
<evidence type="ECO:0000313" key="1">
    <source>
        <dbReference type="EMBL" id="QOX62386.1"/>
    </source>
</evidence>
<dbReference type="Proteomes" id="UP000594014">
    <property type="component" value="Chromosome"/>
</dbReference>
<name>A0ACD1A7R7_9FIRM</name>
<accession>A0ACD1A7R7</accession>
<protein>
    <submittedName>
        <fullName evidence="1">Uncharacterized protein</fullName>
    </submittedName>
</protein>
<keyword evidence="2" id="KW-1185">Reference proteome</keyword>